<organism evidence="6 7">
    <name type="scientific">Characodon lateralis</name>
    <dbReference type="NCBI Taxonomy" id="208331"/>
    <lineage>
        <taxon>Eukaryota</taxon>
        <taxon>Metazoa</taxon>
        <taxon>Chordata</taxon>
        <taxon>Craniata</taxon>
        <taxon>Vertebrata</taxon>
        <taxon>Euteleostomi</taxon>
        <taxon>Actinopterygii</taxon>
        <taxon>Neopterygii</taxon>
        <taxon>Teleostei</taxon>
        <taxon>Neoteleostei</taxon>
        <taxon>Acanthomorphata</taxon>
        <taxon>Ovalentaria</taxon>
        <taxon>Atherinomorphae</taxon>
        <taxon>Cyprinodontiformes</taxon>
        <taxon>Goodeidae</taxon>
        <taxon>Characodon</taxon>
    </lineage>
</organism>
<dbReference type="PANTHER" id="PTHR46842:SF1">
    <property type="entry name" value="TRANSMEMBRANE PROTEIN 266"/>
    <property type="match status" value="1"/>
</dbReference>
<keyword evidence="7" id="KW-1185">Reference proteome</keyword>
<evidence type="ECO:0000256" key="2">
    <source>
        <dbReference type="ARBA" id="ARBA00022692"/>
    </source>
</evidence>
<dbReference type="Gene3D" id="1.20.120.350">
    <property type="entry name" value="Voltage-gated potassium channels. Chain C"/>
    <property type="match status" value="1"/>
</dbReference>
<comment type="subcellular location">
    <subcellularLocation>
        <location evidence="1">Membrane</location>
        <topology evidence="1">Multi-pass membrane protein</topology>
    </subcellularLocation>
</comment>
<feature type="coiled-coil region" evidence="5">
    <location>
        <begin position="72"/>
        <end position="99"/>
    </location>
</feature>
<feature type="non-terminal residue" evidence="6">
    <location>
        <position position="1"/>
    </location>
</feature>
<evidence type="ECO:0000256" key="3">
    <source>
        <dbReference type="ARBA" id="ARBA00022989"/>
    </source>
</evidence>
<keyword evidence="5" id="KW-0175">Coiled coil</keyword>
<keyword evidence="4" id="KW-0472">Membrane</keyword>
<evidence type="ECO:0000313" key="7">
    <source>
        <dbReference type="Proteomes" id="UP001352852"/>
    </source>
</evidence>
<keyword evidence="3" id="KW-1133">Transmembrane helix</keyword>
<dbReference type="InterPro" id="IPR027359">
    <property type="entry name" value="Volt_channel_dom_sf"/>
</dbReference>
<keyword evidence="2" id="KW-0812">Transmembrane</keyword>
<name>A0ABU7D0T3_9TELE</name>
<dbReference type="InterPro" id="IPR042857">
    <property type="entry name" value="TMEM266"/>
</dbReference>
<sequence>TVFRIVVLGIWDYIENKVEVFDGAVIVLSLAPMVASTVANGPSSPWDAIGLIISLRIWRVKRIIDAYVLQVKVEMELEIQQYEKAKAVREEQLDRLTQICQEQAFEIRQLRAHLAQQDLDLVAEREAAMQINHMWGTQNSSFQEVDGLAPAVSKHHRPAKVREPQGAAAHHGQDDMNNYISQYYSEPSSGEQQQVNAVIITAPCKDPRTPGTFPHFIKLQPQKIGVLLDSATPSSP</sequence>
<evidence type="ECO:0008006" key="8">
    <source>
        <dbReference type="Google" id="ProtNLM"/>
    </source>
</evidence>
<evidence type="ECO:0000256" key="1">
    <source>
        <dbReference type="ARBA" id="ARBA00004141"/>
    </source>
</evidence>
<gene>
    <name evidence="6" type="ORF">CHARACLAT_025653</name>
</gene>
<evidence type="ECO:0000256" key="4">
    <source>
        <dbReference type="ARBA" id="ARBA00023136"/>
    </source>
</evidence>
<evidence type="ECO:0000313" key="6">
    <source>
        <dbReference type="EMBL" id="MED6268761.1"/>
    </source>
</evidence>
<comment type="caution">
    <text evidence="6">The sequence shown here is derived from an EMBL/GenBank/DDBJ whole genome shotgun (WGS) entry which is preliminary data.</text>
</comment>
<protein>
    <recommendedName>
        <fullName evidence="8">Transmembrane protein 266</fullName>
    </recommendedName>
</protein>
<dbReference type="EMBL" id="JAHUTJ010011182">
    <property type="protein sequence ID" value="MED6268761.1"/>
    <property type="molecule type" value="Genomic_DNA"/>
</dbReference>
<proteinExistence type="predicted"/>
<evidence type="ECO:0000256" key="5">
    <source>
        <dbReference type="SAM" id="Coils"/>
    </source>
</evidence>
<reference evidence="6 7" key="1">
    <citation type="submission" date="2021-06" db="EMBL/GenBank/DDBJ databases">
        <authorList>
            <person name="Palmer J.M."/>
        </authorList>
    </citation>
    <scope>NUCLEOTIDE SEQUENCE [LARGE SCALE GENOMIC DNA]</scope>
    <source>
        <strain evidence="6 7">CL_MEX2019</strain>
        <tissue evidence="6">Muscle</tissue>
    </source>
</reference>
<accession>A0ABU7D0T3</accession>
<dbReference type="Proteomes" id="UP001352852">
    <property type="component" value="Unassembled WGS sequence"/>
</dbReference>
<dbReference type="PANTHER" id="PTHR46842">
    <property type="entry name" value="TRANSMEMBRANE PROTEIN 266"/>
    <property type="match status" value="1"/>
</dbReference>